<dbReference type="SUPFAM" id="SSF54814">
    <property type="entry name" value="Prokaryotic type KH domain (KH-domain type II)"/>
    <property type="match status" value="1"/>
</dbReference>
<dbReference type="PANTHER" id="PTHR34654">
    <property type="entry name" value="UPF0109 PROTEIN SCO5592"/>
    <property type="match status" value="1"/>
</dbReference>
<dbReference type="GO" id="GO:0003723">
    <property type="term" value="F:RNA binding"/>
    <property type="evidence" value="ECO:0007669"/>
    <property type="project" value="UniProtKB-UniRule"/>
</dbReference>
<evidence type="ECO:0000313" key="5">
    <source>
        <dbReference type="Proteomes" id="UP000288669"/>
    </source>
</evidence>
<keyword evidence="2 3" id="KW-0694">RNA-binding</keyword>
<keyword evidence="3" id="KW-0961">Cell wall biogenesis/degradation</keyword>
<dbReference type="RefSeq" id="WP_126822285.1">
    <property type="nucleotide sequence ID" value="NZ_JBHLWU010000001.1"/>
</dbReference>
<keyword evidence="5" id="KW-1185">Reference proteome</keyword>
<evidence type="ECO:0000256" key="3">
    <source>
        <dbReference type="HAMAP-Rule" id="MF_00088"/>
    </source>
</evidence>
<dbReference type="GO" id="GO:0005737">
    <property type="term" value="C:cytoplasm"/>
    <property type="evidence" value="ECO:0007669"/>
    <property type="project" value="UniProtKB-SubCell"/>
</dbReference>
<keyword evidence="1 3" id="KW-0963">Cytoplasm</keyword>
<dbReference type="HAMAP" id="MF_00088">
    <property type="entry name" value="KhpA"/>
    <property type="match status" value="1"/>
</dbReference>
<dbReference type="Proteomes" id="UP000288669">
    <property type="component" value="Unassembled WGS sequence"/>
</dbReference>
<evidence type="ECO:0000256" key="2">
    <source>
        <dbReference type="ARBA" id="ARBA00022884"/>
    </source>
</evidence>
<comment type="caution">
    <text evidence="4">The sequence shown here is derived from an EMBL/GenBank/DDBJ whole genome shotgun (WGS) entry which is preliminary data.</text>
</comment>
<sequence>MTDVKELVLAIVLPLVNRPEQVTLSVEESHDFFEYNLHLAPEDIGRVIGKQGRIIKAIRTIVYSVKSSHPKKVRLNILEEHEKSSETI</sequence>
<proteinExistence type="inferred from homology"/>
<dbReference type="InterPro" id="IPR009019">
    <property type="entry name" value="KH_sf_prok-type"/>
</dbReference>
<accession>A0A430AIW9</accession>
<evidence type="ECO:0000256" key="1">
    <source>
        <dbReference type="ARBA" id="ARBA00022490"/>
    </source>
</evidence>
<evidence type="ECO:0000313" key="4">
    <source>
        <dbReference type="EMBL" id="RSU08059.1"/>
    </source>
</evidence>
<comment type="function">
    <text evidence="3">A probable RNA chaperone. Forms a complex with KhpB which binds to cellular RNA and controls its expression. Plays a role in peptidoglycan (PG) homeostasis and cell length regulation.</text>
</comment>
<dbReference type="OrthoDB" id="9812389at2"/>
<gene>
    <name evidence="3" type="primary">khpA</name>
    <name evidence="4" type="ORF">CBF30_02105</name>
</gene>
<comment type="similarity">
    <text evidence="3">Belongs to the KhpA RNA-binding protein family.</text>
</comment>
<comment type="subunit">
    <text evidence="3">Forms a complex with KhpB.</text>
</comment>
<comment type="subcellular location">
    <subcellularLocation>
        <location evidence="3">Cytoplasm</location>
    </subcellularLocation>
</comment>
<dbReference type="GO" id="GO:0009252">
    <property type="term" value="P:peptidoglycan biosynthetic process"/>
    <property type="evidence" value="ECO:0007669"/>
    <property type="project" value="UniProtKB-UniRule"/>
</dbReference>
<name>A0A430AIW9_9ENTE</name>
<keyword evidence="3" id="KW-0143">Chaperone</keyword>
<dbReference type="GO" id="GO:0008360">
    <property type="term" value="P:regulation of cell shape"/>
    <property type="evidence" value="ECO:0007669"/>
    <property type="project" value="UniProtKB-KW"/>
</dbReference>
<protein>
    <recommendedName>
        <fullName evidence="3">RNA-binding protein KhpA</fullName>
    </recommendedName>
    <alternativeName>
        <fullName evidence="3">KH-domain protein A</fullName>
    </alternativeName>
</protein>
<dbReference type="InterPro" id="IPR020627">
    <property type="entry name" value="KhpA"/>
</dbReference>
<dbReference type="EMBL" id="NGJZ01000001">
    <property type="protein sequence ID" value="RSU08059.1"/>
    <property type="molecule type" value="Genomic_DNA"/>
</dbReference>
<dbReference type="GO" id="GO:0071555">
    <property type="term" value="P:cell wall organization"/>
    <property type="evidence" value="ECO:0007669"/>
    <property type="project" value="UniProtKB-KW"/>
</dbReference>
<dbReference type="CDD" id="cd22533">
    <property type="entry name" value="KH-II_YlqC-like"/>
    <property type="match status" value="1"/>
</dbReference>
<keyword evidence="3" id="KW-0133">Cell shape</keyword>
<reference evidence="4 5" key="1">
    <citation type="submission" date="2017-05" db="EMBL/GenBank/DDBJ databases">
        <title>Vagococcus spp. assemblies.</title>
        <authorList>
            <person name="Gulvik C.A."/>
        </authorList>
    </citation>
    <scope>NUCLEOTIDE SEQUENCE [LARGE SCALE GENOMIC DNA]</scope>
    <source>
        <strain evidence="4 5">DSM 24756</strain>
    </source>
</reference>
<dbReference type="Pfam" id="PF13083">
    <property type="entry name" value="KH_KhpA-B"/>
    <property type="match status" value="1"/>
</dbReference>
<dbReference type="AlphaFoldDB" id="A0A430AIW9"/>
<dbReference type="PANTHER" id="PTHR34654:SF1">
    <property type="entry name" value="RNA-BINDING PROTEIN KHPA"/>
    <property type="match status" value="1"/>
</dbReference>
<organism evidence="4 5">
    <name type="scientific">Vagococcus entomophilus</name>
    <dbReference type="NCBI Taxonomy" id="1160095"/>
    <lineage>
        <taxon>Bacteria</taxon>
        <taxon>Bacillati</taxon>
        <taxon>Bacillota</taxon>
        <taxon>Bacilli</taxon>
        <taxon>Lactobacillales</taxon>
        <taxon>Enterococcaceae</taxon>
        <taxon>Vagococcus</taxon>
    </lineage>
</organism>